<evidence type="ECO:0000313" key="11">
    <source>
        <dbReference type="Proteomes" id="UP000005953"/>
    </source>
</evidence>
<gene>
    <name evidence="8" type="primary">thiG</name>
    <name evidence="10" type="ORF">MED297_07766</name>
</gene>
<accession>A4BCN6</accession>
<evidence type="ECO:0000256" key="8">
    <source>
        <dbReference type="HAMAP-Rule" id="MF_00443"/>
    </source>
</evidence>
<dbReference type="PANTHER" id="PTHR34266:SF2">
    <property type="entry name" value="THIAZOLE SYNTHASE"/>
    <property type="match status" value="1"/>
</dbReference>
<dbReference type="CDD" id="cd04728">
    <property type="entry name" value="ThiG"/>
    <property type="match status" value="1"/>
</dbReference>
<comment type="subunit">
    <text evidence="8">Homotetramer. Forms heterodimers with either ThiH or ThiS.</text>
</comment>
<feature type="binding site" evidence="8">
    <location>
        <begin position="186"/>
        <end position="187"/>
    </location>
    <ligand>
        <name>1-deoxy-D-xylulose 5-phosphate</name>
        <dbReference type="ChEBI" id="CHEBI:57792"/>
    </ligand>
</feature>
<dbReference type="InterPro" id="IPR033983">
    <property type="entry name" value="Thiazole_synthase_ThiG"/>
</dbReference>
<protein>
    <recommendedName>
        <fullName evidence="3 8">Thiazole synthase</fullName>
        <ecNumber evidence="3 8">2.8.1.10</ecNumber>
    </recommendedName>
</protein>
<dbReference type="SUPFAM" id="SSF110399">
    <property type="entry name" value="ThiG-like"/>
    <property type="match status" value="1"/>
</dbReference>
<dbReference type="OrthoDB" id="9805935at2"/>
<keyword evidence="8" id="KW-0963">Cytoplasm</keyword>
<reference evidence="10 11" key="1">
    <citation type="submission" date="2006-02" db="EMBL/GenBank/DDBJ databases">
        <authorList>
            <person name="Pinhassi J."/>
            <person name="Pedros-Alio C."/>
            <person name="Ferriera S."/>
            <person name="Johnson J."/>
            <person name="Kravitz S."/>
            <person name="Halpern A."/>
            <person name="Remington K."/>
            <person name="Beeson K."/>
            <person name="Tran B."/>
            <person name="Rogers Y.-H."/>
            <person name="Friedman R."/>
            <person name="Venter J.C."/>
        </authorList>
    </citation>
    <scope>NUCLEOTIDE SEQUENCE [LARGE SCALE GENOMIC DNA]</scope>
    <source>
        <strain evidence="10 11">MED297</strain>
    </source>
</reference>
<comment type="similarity">
    <text evidence="8">Belongs to the ThiG family.</text>
</comment>
<comment type="catalytic activity">
    <reaction evidence="7 8">
        <text>[ThiS sulfur-carrier protein]-C-terminal-Gly-aminoethanethioate + 2-iminoacetate + 1-deoxy-D-xylulose 5-phosphate = [ThiS sulfur-carrier protein]-C-terminal Gly-Gly + 2-[(2R,5Z)-2-carboxy-4-methylthiazol-5(2H)-ylidene]ethyl phosphate + 2 H2O + H(+)</text>
        <dbReference type="Rhea" id="RHEA:26297"/>
        <dbReference type="Rhea" id="RHEA-COMP:12909"/>
        <dbReference type="Rhea" id="RHEA-COMP:19908"/>
        <dbReference type="ChEBI" id="CHEBI:15377"/>
        <dbReference type="ChEBI" id="CHEBI:15378"/>
        <dbReference type="ChEBI" id="CHEBI:57792"/>
        <dbReference type="ChEBI" id="CHEBI:62899"/>
        <dbReference type="ChEBI" id="CHEBI:77846"/>
        <dbReference type="ChEBI" id="CHEBI:90778"/>
        <dbReference type="ChEBI" id="CHEBI:232372"/>
        <dbReference type="EC" id="2.8.1.10"/>
    </reaction>
</comment>
<dbReference type="UniPathway" id="UPA00060"/>
<dbReference type="Pfam" id="PF05690">
    <property type="entry name" value="ThiG"/>
    <property type="match status" value="1"/>
</dbReference>
<dbReference type="EC" id="2.8.1.10" evidence="3 8"/>
<evidence type="ECO:0000256" key="1">
    <source>
        <dbReference type="ARBA" id="ARBA00002834"/>
    </source>
</evidence>
<dbReference type="GO" id="GO:0005737">
    <property type="term" value="C:cytoplasm"/>
    <property type="evidence" value="ECO:0007669"/>
    <property type="project" value="UniProtKB-SubCell"/>
</dbReference>
<evidence type="ECO:0000256" key="7">
    <source>
        <dbReference type="ARBA" id="ARBA00049897"/>
    </source>
</evidence>
<proteinExistence type="inferred from homology"/>
<sequence>MTPFRIYDRTYQTRLLLGTARYPSPAILQQAVTGSGAELVTVSLRRQQSAPESAQPFWTLLRKLNVDLLPNTAGCRTADEAFTLAQMSRELFDTPLIKLEVIGDDQTLQPDMVQTLACARRLLDDGFQVLPYCTDDLMFCRALVEAGCEVIMPWGAPIGTGRGLSDPYRLRTLRERLPDVTLIVDAGLGKPSHVTEAMELGADAVLLNTAIAKAHDPVAMAQACRLATEAGLLGAQAGPMLAQDHANPSTPVLGMPFRRTS</sequence>
<dbReference type="RefSeq" id="WP_008045563.1">
    <property type="nucleotide sequence ID" value="NZ_CH724152.1"/>
</dbReference>
<organism evidence="10 11">
    <name type="scientific">Reinekea blandensis MED297</name>
    <dbReference type="NCBI Taxonomy" id="314283"/>
    <lineage>
        <taxon>Bacteria</taxon>
        <taxon>Pseudomonadati</taxon>
        <taxon>Pseudomonadota</taxon>
        <taxon>Gammaproteobacteria</taxon>
        <taxon>Oceanospirillales</taxon>
        <taxon>Saccharospirillaceae</taxon>
        <taxon>Reinekea</taxon>
    </lineage>
</organism>
<evidence type="ECO:0000256" key="5">
    <source>
        <dbReference type="ARBA" id="ARBA00022977"/>
    </source>
</evidence>
<keyword evidence="5 8" id="KW-0784">Thiamine biosynthesis</keyword>
<dbReference type="InterPro" id="IPR013785">
    <property type="entry name" value="Aldolase_TIM"/>
</dbReference>
<comment type="function">
    <text evidence="1 8">Catalyzes the rearrangement of 1-deoxy-D-xylulose 5-phosphate (DXP) to produce the thiazole phosphate moiety of thiamine. Sulfur is provided by the thiocarboxylate moiety of the carrier protein ThiS. In vitro, sulfur can be provided by H(2)S.</text>
</comment>
<name>A4BCN6_9GAMM</name>
<comment type="caution">
    <text evidence="10">The sequence shown here is derived from an EMBL/GenBank/DDBJ whole genome shotgun (WGS) entry which is preliminary data.</text>
</comment>
<evidence type="ECO:0000256" key="4">
    <source>
        <dbReference type="ARBA" id="ARBA00022679"/>
    </source>
</evidence>
<dbReference type="HAMAP" id="MF_00443">
    <property type="entry name" value="ThiG"/>
    <property type="match status" value="1"/>
</dbReference>
<evidence type="ECO:0000259" key="9">
    <source>
        <dbReference type="Pfam" id="PF05690"/>
    </source>
</evidence>
<keyword evidence="4 8" id="KW-0808">Transferase</keyword>
<dbReference type="GO" id="GO:1990107">
    <property type="term" value="F:thiazole synthase activity"/>
    <property type="evidence" value="ECO:0007669"/>
    <property type="project" value="UniProtKB-EC"/>
</dbReference>
<evidence type="ECO:0000256" key="6">
    <source>
        <dbReference type="ARBA" id="ARBA00023270"/>
    </source>
</evidence>
<dbReference type="HOGENOM" id="CLU_062233_1_0_6"/>
<evidence type="ECO:0000256" key="3">
    <source>
        <dbReference type="ARBA" id="ARBA00011960"/>
    </source>
</evidence>
<dbReference type="Proteomes" id="UP000005953">
    <property type="component" value="Unassembled WGS sequence"/>
</dbReference>
<comment type="subcellular location">
    <subcellularLocation>
        <location evidence="8">Cytoplasm</location>
    </subcellularLocation>
</comment>
<dbReference type="GO" id="GO:0009229">
    <property type="term" value="P:thiamine diphosphate biosynthetic process"/>
    <property type="evidence" value="ECO:0007669"/>
    <property type="project" value="UniProtKB-UniRule"/>
</dbReference>
<dbReference type="EMBL" id="AAOE01000006">
    <property type="protein sequence ID" value="EAR09968.1"/>
    <property type="molecule type" value="Genomic_DNA"/>
</dbReference>
<dbReference type="PANTHER" id="PTHR34266">
    <property type="entry name" value="THIAZOLE SYNTHASE"/>
    <property type="match status" value="1"/>
</dbReference>
<evidence type="ECO:0000256" key="2">
    <source>
        <dbReference type="ARBA" id="ARBA00004948"/>
    </source>
</evidence>
<feature type="active site" description="Schiff-base intermediate with DXP" evidence="8">
    <location>
        <position position="98"/>
    </location>
</feature>
<feature type="domain" description="Thiazole synthase ThiG" evidence="9">
    <location>
        <begin position="6"/>
        <end position="251"/>
    </location>
</feature>
<keyword evidence="6 8" id="KW-0704">Schiff base</keyword>
<dbReference type="Gene3D" id="3.20.20.70">
    <property type="entry name" value="Aldolase class I"/>
    <property type="match status" value="1"/>
</dbReference>
<dbReference type="AlphaFoldDB" id="A4BCN6"/>
<keyword evidence="11" id="KW-1185">Reference proteome</keyword>
<feature type="binding site" evidence="8">
    <location>
        <begin position="208"/>
        <end position="209"/>
    </location>
    <ligand>
        <name>1-deoxy-D-xylulose 5-phosphate</name>
        <dbReference type="ChEBI" id="CHEBI:57792"/>
    </ligand>
</feature>
<evidence type="ECO:0000313" key="10">
    <source>
        <dbReference type="EMBL" id="EAR09968.1"/>
    </source>
</evidence>
<comment type="pathway">
    <text evidence="2 8">Cofactor biosynthesis; thiamine diphosphate biosynthesis.</text>
</comment>
<feature type="binding site" evidence="8">
    <location>
        <position position="159"/>
    </location>
    <ligand>
        <name>1-deoxy-D-xylulose 5-phosphate</name>
        <dbReference type="ChEBI" id="CHEBI:57792"/>
    </ligand>
</feature>
<dbReference type="InterPro" id="IPR008867">
    <property type="entry name" value="ThiG"/>
</dbReference>
<dbReference type="STRING" id="314283.MED297_07766"/>